<feature type="chain" id="PRO_5040141075" description="Ig-like domain-containing protein" evidence="7">
    <location>
        <begin position="18"/>
        <end position="260"/>
    </location>
</feature>
<gene>
    <name evidence="8" type="ORF">PLEPLA_LOCUS2479</name>
</gene>
<dbReference type="InterPro" id="IPR015631">
    <property type="entry name" value="CD2/SLAM_rcpt"/>
</dbReference>
<name>A0A9N7Y6U4_PLEPL</name>
<dbReference type="EMBL" id="CADEAL010000123">
    <property type="protein sequence ID" value="CAB1414767.1"/>
    <property type="molecule type" value="Genomic_DNA"/>
</dbReference>
<dbReference type="InterPro" id="IPR013783">
    <property type="entry name" value="Ig-like_fold"/>
</dbReference>
<evidence type="ECO:0000256" key="3">
    <source>
        <dbReference type="ARBA" id="ARBA00023136"/>
    </source>
</evidence>
<evidence type="ECO:0000256" key="6">
    <source>
        <dbReference type="SAM" id="Phobius"/>
    </source>
</evidence>
<keyword evidence="3 6" id="KW-0472">Membrane</keyword>
<comment type="subcellular location">
    <subcellularLocation>
        <location evidence="1">Membrane</location>
    </subcellularLocation>
</comment>
<evidence type="ECO:0000313" key="8">
    <source>
        <dbReference type="EMBL" id="CAB1414767.1"/>
    </source>
</evidence>
<dbReference type="PANTHER" id="PTHR12080:SF125">
    <property type="entry name" value="CD48 ANTIGEN-LIKE"/>
    <property type="match status" value="1"/>
</dbReference>
<evidence type="ECO:0000256" key="4">
    <source>
        <dbReference type="ARBA" id="ARBA00023180"/>
    </source>
</evidence>
<keyword evidence="6" id="KW-0812">Transmembrane</keyword>
<proteinExistence type="predicted"/>
<evidence type="ECO:0000313" key="9">
    <source>
        <dbReference type="Proteomes" id="UP001153269"/>
    </source>
</evidence>
<organism evidence="8 9">
    <name type="scientific">Pleuronectes platessa</name>
    <name type="common">European plaice</name>
    <dbReference type="NCBI Taxonomy" id="8262"/>
    <lineage>
        <taxon>Eukaryota</taxon>
        <taxon>Metazoa</taxon>
        <taxon>Chordata</taxon>
        <taxon>Craniata</taxon>
        <taxon>Vertebrata</taxon>
        <taxon>Euteleostomi</taxon>
        <taxon>Actinopterygii</taxon>
        <taxon>Neopterygii</taxon>
        <taxon>Teleostei</taxon>
        <taxon>Neoteleostei</taxon>
        <taxon>Acanthomorphata</taxon>
        <taxon>Carangaria</taxon>
        <taxon>Pleuronectiformes</taxon>
        <taxon>Pleuronectoidei</taxon>
        <taxon>Pleuronectidae</taxon>
        <taxon>Pleuronectes</taxon>
    </lineage>
</organism>
<feature type="signal peptide" evidence="7">
    <location>
        <begin position="1"/>
        <end position="17"/>
    </location>
</feature>
<comment type="caution">
    <text evidence="8">The sequence shown here is derived from an EMBL/GenBank/DDBJ whole genome shotgun (WGS) entry which is preliminary data.</text>
</comment>
<dbReference type="GO" id="GO:0016020">
    <property type="term" value="C:membrane"/>
    <property type="evidence" value="ECO:0007669"/>
    <property type="project" value="UniProtKB-SubCell"/>
</dbReference>
<feature type="region of interest" description="Disordered" evidence="5">
    <location>
        <begin position="228"/>
        <end position="260"/>
    </location>
</feature>
<dbReference type="Proteomes" id="UP001153269">
    <property type="component" value="Unassembled WGS sequence"/>
</dbReference>
<evidence type="ECO:0008006" key="10">
    <source>
        <dbReference type="Google" id="ProtNLM"/>
    </source>
</evidence>
<evidence type="ECO:0000256" key="5">
    <source>
        <dbReference type="SAM" id="MobiDB-lite"/>
    </source>
</evidence>
<dbReference type="PANTHER" id="PTHR12080">
    <property type="entry name" value="SIGNALING LYMPHOCYTIC ACTIVATION MOLECULE"/>
    <property type="match status" value="1"/>
</dbReference>
<feature type="compositionally biased region" description="Basic and acidic residues" evidence="5">
    <location>
        <begin position="228"/>
        <end position="251"/>
    </location>
</feature>
<evidence type="ECO:0000256" key="7">
    <source>
        <dbReference type="SAM" id="SignalP"/>
    </source>
</evidence>
<dbReference type="Gene3D" id="2.60.40.10">
    <property type="entry name" value="Immunoglobulins"/>
    <property type="match status" value="2"/>
</dbReference>
<keyword evidence="9" id="KW-1185">Reference proteome</keyword>
<accession>A0A9N7Y6U4</accession>
<keyword evidence="4" id="KW-0325">Glycoprotein</keyword>
<keyword evidence="6" id="KW-1133">Transmembrane helix</keyword>
<feature type="transmembrane region" description="Helical" evidence="6">
    <location>
        <begin position="187"/>
        <end position="207"/>
    </location>
</feature>
<sequence>MWQSVFVLAALLALVSSQAEMKLQKKMALNIGVQWETADPEVTYYRHFKGRTSLNTSTGAMTIRGLNRNDSKLYTPEINSIETTPTLLTVLAPVPVPKVTASCNEEKSSCTLTCDGNLTDVELVIYNWKSDDVSLRNSSKDHHVEKEESLSVKEFSCQLENPVSLESSEGIANPFITDTTPERKVNINTGLMVFLSLLGAVVLLAVIHRWRAGMWFFQKESMPWEADFWSKDERGSRDAETNGTTTRRERGGDDEETAMT</sequence>
<evidence type="ECO:0000256" key="1">
    <source>
        <dbReference type="ARBA" id="ARBA00004370"/>
    </source>
</evidence>
<reference evidence="8" key="1">
    <citation type="submission" date="2020-03" db="EMBL/GenBank/DDBJ databases">
        <authorList>
            <person name="Weist P."/>
        </authorList>
    </citation>
    <scope>NUCLEOTIDE SEQUENCE</scope>
</reference>
<protein>
    <recommendedName>
        <fullName evidence="10">Ig-like domain-containing protein</fullName>
    </recommendedName>
</protein>
<dbReference type="AlphaFoldDB" id="A0A9N7Y6U4"/>
<evidence type="ECO:0000256" key="2">
    <source>
        <dbReference type="ARBA" id="ARBA00022729"/>
    </source>
</evidence>
<keyword evidence="2 7" id="KW-0732">Signal</keyword>